<keyword evidence="3" id="KW-1185">Reference proteome</keyword>
<name>A0ABV3ZAH9_9BACT</name>
<evidence type="ECO:0000313" key="3">
    <source>
        <dbReference type="Proteomes" id="UP001560573"/>
    </source>
</evidence>
<evidence type="ECO:0000313" key="2">
    <source>
        <dbReference type="EMBL" id="MEX6686490.1"/>
    </source>
</evidence>
<dbReference type="EMBL" id="JAULBC010000001">
    <property type="protein sequence ID" value="MEX6686490.1"/>
    <property type="molecule type" value="Genomic_DNA"/>
</dbReference>
<protein>
    <submittedName>
        <fullName evidence="2">Copper amine oxidase</fullName>
    </submittedName>
</protein>
<accession>A0ABV3ZAH9</accession>
<dbReference type="RefSeq" id="WP_369327886.1">
    <property type="nucleotide sequence ID" value="NZ_JAULBC010000001.1"/>
</dbReference>
<organism evidence="2 3">
    <name type="scientific">Danxiaibacter flavus</name>
    <dbReference type="NCBI Taxonomy" id="3049108"/>
    <lineage>
        <taxon>Bacteria</taxon>
        <taxon>Pseudomonadati</taxon>
        <taxon>Bacteroidota</taxon>
        <taxon>Chitinophagia</taxon>
        <taxon>Chitinophagales</taxon>
        <taxon>Chitinophagaceae</taxon>
        <taxon>Danxiaibacter</taxon>
    </lineage>
</organism>
<feature type="signal peptide" evidence="1">
    <location>
        <begin position="1"/>
        <end position="27"/>
    </location>
</feature>
<dbReference type="Proteomes" id="UP001560573">
    <property type="component" value="Unassembled WGS sequence"/>
</dbReference>
<evidence type="ECO:0000256" key="1">
    <source>
        <dbReference type="SAM" id="SignalP"/>
    </source>
</evidence>
<comment type="caution">
    <text evidence="2">The sequence shown here is derived from an EMBL/GenBank/DDBJ whole genome shotgun (WGS) entry which is preliminary data.</text>
</comment>
<gene>
    <name evidence="2" type="ORF">QTN47_03240</name>
</gene>
<reference evidence="2 3" key="1">
    <citation type="submission" date="2023-07" db="EMBL/GenBank/DDBJ databases">
        <authorList>
            <person name="Lian W.-H."/>
        </authorList>
    </citation>
    <scope>NUCLEOTIDE SEQUENCE [LARGE SCALE GENOMIC DNA]</scope>
    <source>
        <strain evidence="2 3">SYSU DXS3180</strain>
    </source>
</reference>
<sequence length="399" mass="43971">MKRINLKLTSRTILLGFTISCSLSSFSQQITEEQTKTLLNTPQGHIVELPGFLTEKLPLISYQKIVQPGPQFLISDDPEYIRVPEAIAFREPVQPGTVRLYVYNVNGIKEPAKIDRKITAVIRNTGKAPMHLRMLKYSSQRPSANYFQIGKQGLADYFASKGDNNIRTIKAGEAVAIDPAQEKFVVKYDELVHGLYEFVIDQPGEISIVQTDPKTPAPVAMERIKTVIPTKSHSGAGRGVFGVSNYRLFNDTVLDTKNGVSQIIVADGDKDPWVLGKESSTAEVARLDGNYGVMYNMEIKWKSSDGKGLALVTWNSRSDNNQWCSGMANTMVVSGGKFKEGVIQLPSNTLITRKAPEAILVQVFKPAANGEEQTIHLTYSPPGASCLPTPLIFIPVEVK</sequence>
<feature type="chain" id="PRO_5047144220" evidence="1">
    <location>
        <begin position="28"/>
        <end position="399"/>
    </location>
</feature>
<proteinExistence type="predicted"/>
<keyword evidence="1" id="KW-0732">Signal</keyword>